<evidence type="ECO:0008006" key="5">
    <source>
        <dbReference type="Google" id="ProtNLM"/>
    </source>
</evidence>
<dbReference type="OMA" id="FEDYIMG"/>
<accession>A0A8C5FII5</accession>
<evidence type="ECO:0000256" key="2">
    <source>
        <dbReference type="ARBA" id="ARBA00023242"/>
    </source>
</evidence>
<evidence type="ECO:0000313" key="4">
    <source>
        <dbReference type="Proteomes" id="UP000694546"/>
    </source>
</evidence>
<dbReference type="InterPro" id="IPR004122">
    <property type="entry name" value="BAF_prot"/>
</dbReference>
<dbReference type="GO" id="GO:0005634">
    <property type="term" value="C:nucleus"/>
    <property type="evidence" value="ECO:0007669"/>
    <property type="project" value="UniProtKB-SubCell"/>
</dbReference>
<keyword evidence="4" id="KW-1185">Reference proteome</keyword>
<dbReference type="PANTHER" id="PTHR47507">
    <property type="entry name" value="BARRIER TO AUTOINTEGRATION FACTOR 2"/>
    <property type="match status" value="1"/>
</dbReference>
<sequence>FSGENKLLNMATKMKHADLMSEPLGRKRVDALPGIGNTLGRRLEAEGYDKVFQVVGQYMVLGKDEERFNRWLHDACGANRKQQYDCHKAINGWYDNNM</sequence>
<organism evidence="3 4">
    <name type="scientific">Gadus morhua</name>
    <name type="common">Atlantic cod</name>
    <dbReference type="NCBI Taxonomy" id="8049"/>
    <lineage>
        <taxon>Eukaryota</taxon>
        <taxon>Metazoa</taxon>
        <taxon>Chordata</taxon>
        <taxon>Craniata</taxon>
        <taxon>Vertebrata</taxon>
        <taxon>Euteleostomi</taxon>
        <taxon>Actinopterygii</taxon>
        <taxon>Neopterygii</taxon>
        <taxon>Teleostei</taxon>
        <taxon>Neoteleostei</taxon>
        <taxon>Acanthomorphata</taxon>
        <taxon>Zeiogadaria</taxon>
        <taxon>Gadariae</taxon>
        <taxon>Gadiformes</taxon>
        <taxon>Gadoidei</taxon>
        <taxon>Gadidae</taxon>
        <taxon>Gadus</taxon>
    </lineage>
</organism>
<dbReference type="InterPro" id="IPR051387">
    <property type="entry name" value="BAF"/>
</dbReference>
<dbReference type="GeneTree" id="ENSGT00940000167655"/>
<dbReference type="GO" id="GO:0003677">
    <property type="term" value="F:DNA binding"/>
    <property type="evidence" value="ECO:0007669"/>
    <property type="project" value="InterPro"/>
</dbReference>
<reference evidence="3" key="2">
    <citation type="submission" date="2025-09" db="UniProtKB">
        <authorList>
            <consortium name="Ensembl"/>
        </authorList>
    </citation>
    <scope>IDENTIFICATION</scope>
</reference>
<dbReference type="InterPro" id="IPR036617">
    <property type="entry name" value="BAF_sf"/>
</dbReference>
<dbReference type="Ensembl" id="ENSGMOT00000064915.1">
    <property type="protein sequence ID" value="ENSGMOP00000039079.1"/>
    <property type="gene ID" value="ENSGMOG00000027770.1"/>
</dbReference>
<dbReference type="Proteomes" id="UP000694546">
    <property type="component" value="Chromosome 7"/>
</dbReference>
<proteinExistence type="predicted"/>
<reference evidence="3" key="1">
    <citation type="submission" date="2025-08" db="UniProtKB">
        <authorList>
            <consortium name="Ensembl"/>
        </authorList>
    </citation>
    <scope>IDENTIFICATION</scope>
</reference>
<comment type="subcellular location">
    <subcellularLocation>
        <location evidence="1">Nucleus</location>
    </subcellularLocation>
</comment>
<dbReference type="Gene3D" id="1.10.150.40">
    <property type="entry name" value="Barrier-to-autointegration factor, BAF"/>
    <property type="match status" value="1"/>
</dbReference>
<dbReference type="GO" id="GO:0051276">
    <property type="term" value="P:chromosome organization"/>
    <property type="evidence" value="ECO:0007669"/>
    <property type="project" value="TreeGrafter"/>
</dbReference>
<keyword evidence="2" id="KW-0539">Nucleus</keyword>
<dbReference type="Pfam" id="PF02961">
    <property type="entry name" value="SAM_BAF"/>
    <property type="match status" value="1"/>
</dbReference>
<dbReference type="SMART" id="SM01023">
    <property type="entry name" value="BAF"/>
    <property type="match status" value="1"/>
</dbReference>
<dbReference type="SUPFAM" id="SSF47798">
    <property type="entry name" value="Barrier-to-autointegration factor, BAF"/>
    <property type="match status" value="1"/>
</dbReference>
<dbReference type="AlphaFoldDB" id="A0A8C5FII5"/>
<evidence type="ECO:0000313" key="3">
    <source>
        <dbReference type="Ensembl" id="ENSGMOP00000039079.1"/>
    </source>
</evidence>
<dbReference type="GO" id="GO:0000793">
    <property type="term" value="C:condensed chromosome"/>
    <property type="evidence" value="ECO:0007669"/>
    <property type="project" value="TreeGrafter"/>
</dbReference>
<name>A0A8C5FII5_GADMO</name>
<protein>
    <recommendedName>
        <fullName evidence="5">Barrier-to-autointegration factor</fullName>
    </recommendedName>
</protein>
<evidence type="ECO:0000256" key="1">
    <source>
        <dbReference type="ARBA" id="ARBA00004123"/>
    </source>
</evidence>
<dbReference type="PANTHER" id="PTHR47507:SF6">
    <property type="entry name" value="BARRIER-TO-AUTOINTEGRATION FACTOR"/>
    <property type="match status" value="1"/>
</dbReference>